<protein>
    <recommendedName>
        <fullName evidence="1">ABC-three component systems C-terminal domain-containing protein</fullName>
    </recommendedName>
</protein>
<dbReference type="Pfam" id="PF20283">
    <property type="entry name" value="CTD7"/>
    <property type="match status" value="1"/>
</dbReference>
<gene>
    <name evidence="2" type="ORF">NCTC10899_01069</name>
</gene>
<dbReference type="Proteomes" id="UP000254260">
    <property type="component" value="Unassembled WGS sequence"/>
</dbReference>
<organism evidence="2 3">
    <name type="scientific">Ectopseudomonas mendocina</name>
    <name type="common">Pseudomonas mendocina</name>
    <dbReference type="NCBI Taxonomy" id="300"/>
    <lineage>
        <taxon>Bacteria</taxon>
        <taxon>Pseudomonadati</taxon>
        <taxon>Pseudomonadota</taxon>
        <taxon>Gammaproteobacteria</taxon>
        <taxon>Pseudomonadales</taxon>
        <taxon>Pseudomonadaceae</taxon>
        <taxon>Ectopseudomonas</taxon>
    </lineage>
</organism>
<evidence type="ECO:0000313" key="2">
    <source>
        <dbReference type="EMBL" id="SUD38298.1"/>
    </source>
</evidence>
<dbReference type="EMBL" id="UGUU01000001">
    <property type="protein sequence ID" value="SUD38298.1"/>
    <property type="molecule type" value="Genomic_DNA"/>
</dbReference>
<evidence type="ECO:0000313" key="3">
    <source>
        <dbReference type="Proteomes" id="UP000254260"/>
    </source>
</evidence>
<proteinExistence type="predicted"/>
<sequence length="403" mass="45345">MLMTSKANEFDATASMLGYLYQARYALFLSLQKIREVQDPDECFVSIEKLDDIAFETGGNPADILQTKYHGTEGNLTDRSADLWKTIRVWAEGITMGSLDPATTNFTLITTQSAPDTGLVAALQPASFRDIKTARDFLDGIAAETSNATNLPAYAAYNALLDWQKDQLIGSINILCRSASILDVAELIKKELRTTAEKRHIDAFSTRLEGEWFKRFISAMSSSDEKEVCLGEVVAIIDDLRSQFSLTNLTADYADAEPEDIDVDDDERNFVEQLRLVGIPNQAIRFAIINYYRACEQRSRWSRDGLVKPGELKSYLKRLEEEWLNHSSLILPDVDTSNVEQCRKSGRDVYGKCQNEGALAIRRDFNHPYVARGSYHTLADELKIGWHPNYKSLLLKEDKKGAA</sequence>
<evidence type="ECO:0000259" key="1">
    <source>
        <dbReference type="Pfam" id="PF20283"/>
    </source>
</evidence>
<reference evidence="2 3" key="1">
    <citation type="submission" date="2018-06" db="EMBL/GenBank/DDBJ databases">
        <authorList>
            <consortium name="Pathogen Informatics"/>
            <person name="Doyle S."/>
        </authorList>
    </citation>
    <scope>NUCLEOTIDE SEQUENCE [LARGE SCALE GENOMIC DNA]</scope>
    <source>
        <strain evidence="2 3">NCTC10899</strain>
    </source>
</reference>
<dbReference type="AlphaFoldDB" id="A0A379IPP6"/>
<feature type="domain" description="ABC-three component systems C-terminal" evidence="1">
    <location>
        <begin position="270"/>
        <end position="393"/>
    </location>
</feature>
<dbReference type="InterPro" id="IPR046913">
    <property type="entry name" value="ABC-3C_CTD7"/>
</dbReference>
<accession>A0A379IPP6</accession>
<name>A0A379IPP6_ECTME</name>